<organism evidence="3 4">
    <name type="scientific">Pythium insidiosum</name>
    <name type="common">Pythiosis disease agent</name>
    <dbReference type="NCBI Taxonomy" id="114742"/>
    <lineage>
        <taxon>Eukaryota</taxon>
        <taxon>Sar</taxon>
        <taxon>Stramenopiles</taxon>
        <taxon>Oomycota</taxon>
        <taxon>Peronosporomycetes</taxon>
        <taxon>Pythiales</taxon>
        <taxon>Pythiaceae</taxon>
        <taxon>Pythium</taxon>
    </lineage>
</organism>
<dbReference type="InterPro" id="IPR002035">
    <property type="entry name" value="VWF_A"/>
</dbReference>
<feature type="signal peptide" evidence="1">
    <location>
        <begin position="1"/>
        <end position="15"/>
    </location>
</feature>
<reference evidence="3" key="1">
    <citation type="submission" date="2021-12" db="EMBL/GenBank/DDBJ databases">
        <title>Prjna785345.</title>
        <authorList>
            <person name="Rujirawat T."/>
            <person name="Krajaejun T."/>
        </authorList>
    </citation>
    <scope>NUCLEOTIDE SEQUENCE</scope>
    <source>
        <strain evidence="3">Pi057C3</strain>
    </source>
</reference>
<gene>
    <name evidence="3" type="ORF">P43SY_001886</name>
</gene>
<feature type="chain" id="PRO_5042004757" description="VWFA domain-containing protein" evidence="1">
    <location>
        <begin position="16"/>
        <end position="929"/>
    </location>
</feature>
<keyword evidence="4" id="KW-1185">Reference proteome</keyword>
<dbReference type="InterPro" id="IPR036465">
    <property type="entry name" value="vWFA_dom_sf"/>
</dbReference>
<dbReference type="Proteomes" id="UP001209570">
    <property type="component" value="Unassembled WGS sequence"/>
</dbReference>
<dbReference type="Gene3D" id="3.40.50.410">
    <property type="entry name" value="von Willebrand factor, type A domain"/>
    <property type="match status" value="1"/>
</dbReference>
<evidence type="ECO:0000313" key="4">
    <source>
        <dbReference type="Proteomes" id="UP001209570"/>
    </source>
</evidence>
<keyword evidence="1" id="KW-0732">Signal</keyword>
<dbReference type="AlphaFoldDB" id="A0AAD5M128"/>
<sequence>MIHLVFILDITGSMCAELEGVKQTVARLVRSVFSQPVELRVTIVTFTEDARGCFVTKHSFTDGCRVRAFVEKIELCKPPGLPHAHSAAGGDHPENQKAALAQLLTMKAELPTIAFLITDAAPHLVVPSSVASAETLHEIAWLKAKHGVTNPDLFSILDRIKERFGDRLVLNVIKYVENDDHALYAAVAKCFGGVLISPVERSPEALASGLVGLLTHLFRGFAKQQAEPVTTESIQSVKAFRFFDLTPIQSPRSEAELWINASPVAGAADQLLFNLVKRTTAIVGSRFLKRSIRAVNVMDQIRLLLVVARGLVGLMPREDVLKRAQVFLDRLHAVAARSHEYRTHFKLSIEHVRDLLDEMPSEPDLLGGEDASTSMLSFMTVKEAIELDAADEHALTDPHAQLLSVARLFVGHLAVLQLPSHLGVPDFMDAWSARVTDVSNDVLSVADYLVLLGDEEASVGGLSQRNKSYNYLQLMADRRDGLASALLRAASGTQLLDLLAALVAGAPTGTFGPNMFRGTSAACLLSMLAHDEPRMLREYQWKMAFNMAHTIRVLIVGGSSASSERALEMDPESAPGRLLFRLVRLLAPAARQTTAALADTMTVPMRAFFEEFAASRVQRFVKYDTQGYHELVEAMLGYAKREASGGSHHALLDHVVFSFDVEVAVRVVRTSAFAKAFYQSASNLLRVLLALDESKEPAFTVEGLWPAWREDLVRLLLLQKRTERYVSQRQVANALVWRRRIIDAGTDVMQLPLNSLHFQTLAYRVLVAAKRDEINRVLTTRAAQKDSELRQRVEALVLAPVATFVSELASTIGSSSSREYKLLLQALRRHSATLSQDVLQAKLCVLVTGRVNQRVIFDRGNLHPHPDRVMPLDLVTQSRLRGLQQANQWSLSHHYRESNKPNRSGHCIESPSPWAAKRSLEATTFWEVP</sequence>
<dbReference type="PROSITE" id="PS50234">
    <property type="entry name" value="VWFA"/>
    <property type="match status" value="1"/>
</dbReference>
<accession>A0AAD5M128</accession>
<feature type="domain" description="VWFA" evidence="2">
    <location>
        <begin position="3"/>
        <end position="217"/>
    </location>
</feature>
<evidence type="ECO:0000259" key="2">
    <source>
        <dbReference type="PROSITE" id="PS50234"/>
    </source>
</evidence>
<evidence type="ECO:0000256" key="1">
    <source>
        <dbReference type="SAM" id="SignalP"/>
    </source>
</evidence>
<evidence type="ECO:0000313" key="3">
    <source>
        <dbReference type="EMBL" id="KAJ0399220.1"/>
    </source>
</evidence>
<protein>
    <recommendedName>
        <fullName evidence="2">VWFA domain-containing protein</fullName>
    </recommendedName>
</protein>
<name>A0AAD5M128_PYTIN</name>
<comment type="caution">
    <text evidence="3">The sequence shown here is derived from an EMBL/GenBank/DDBJ whole genome shotgun (WGS) entry which is preliminary data.</text>
</comment>
<dbReference type="SUPFAM" id="SSF53300">
    <property type="entry name" value="vWA-like"/>
    <property type="match status" value="1"/>
</dbReference>
<dbReference type="EMBL" id="JAKCXM010000190">
    <property type="protein sequence ID" value="KAJ0399220.1"/>
    <property type="molecule type" value="Genomic_DNA"/>
</dbReference>
<proteinExistence type="predicted"/>